<dbReference type="InterPro" id="IPR003594">
    <property type="entry name" value="HATPase_dom"/>
</dbReference>
<feature type="domain" description="Histidine kinase" evidence="10">
    <location>
        <begin position="157"/>
        <end position="372"/>
    </location>
</feature>
<dbReference type="InterPro" id="IPR005467">
    <property type="entry name" value="His_kinase_dom"/>
</dbReference>
<gene>
    <name evidence="11" type="ORF">K040078D81_23540</name>
</gene>
<protein>
    <recommendedName>
        <fullName evidence="3">histidine kinase</fullName>
        <ecNumber evidence="3">2.7.13.3</ecNumber>
    </recommendedName>
</protein>
<keyword evidence="6" id="KW-0418">Kinase</keyword>
<dbReference type="CDD" id="cd00075">
    <property type="entry name" value="HATPase"/>
    <property type="match status" value="1"/>
</dbReference>
<evidence type="ECO:0000256" key="3">
    <source>
        <dbReference type="ARBA" id="ARBA00012438"/>
    </source>
</evidence>
<dbReference type="SUPFAM" id="SSF55874">
    <property type="entry name" value="ATPase domain of HSP90 chaperone/DNA topoisomerase II/histidine kinase"/>
    <property type="match status" value="1"/>
</dbReference>
<dbReference type="InterPro" id="IPR036097">
    <property type="entry name" value="HisK_dim/P_sf"/>
</dbReference>
<evidence type="ECO:0000259" key="10">
    <source>
        <dbReference type="PROSITE" id="PS50109"/>
    </source>
</evidence>
<organism evidence="11 12">
    <name type="scientific">Blautia hominis</name>
    <dbReference type="NCBI Taxonomy" id="2025493"/>
    <lineage>
        <taxon>Bacteria</taxon>
        <taxon>Bacillati</taxon>
        <taxon>Bacillota</taxon>
        <taxon>Clostridia</taxon>
        <taxon>Lachnospirales</taxon>
        <taxon>Lachnospiraceae</taxon>
        <taxon>Blautia</taxon>
    </lineage>
</organism>
<dbReference type="SMART" id="SM00387">
    <property type="entry name" value="HATPase_c"/>
    <property type="match status" value="1"/>
</dbReference>
<evidence type="ECO:0000256" key="4">
    <source>
        <dbReference type="ARBA" id="ARBA00022553"/>
    </source>
</evidence>
<feature type="coiled-coil region" evidence="8">
    <location>
        <begin position="123"/>
        <end position="150"/>
    </location>
</feature>
<keyword evidence="8" id="KW-0175">Coiled coil</keyword>
<comment type="caution">
    <text evidence="11">The sequence shown here is derived from an EMBL/GenBank/DDBJ whole genome shotgun (WGS) entry which is preliminary data.</text>
</comment>
<evidence type="ECO:0000313" key="12">
    <source>
        <dbReference type="Proteomes" id="UP001600943"/>
    </source>
</evidence>
<dbReference type="Gene3D" id="3.30.565.10">
    <property type="entry name" value="Histidine kinase-like ATPase, C-terminal domain"/>
    <property type="match status" value="1"/>
</dbReference>
<proteinExistence type="predicted"/>
<dbReference type="EMBL" id="BAABYW010000001">
    <property type="protein sequence ID" value="GAA6408237.1"/>
    <property type="molecule type" value="Genomic_DNA"/>
</dbReference>
<comment type="subcellular location">
    <subcellularLocation>
        <location evidence="2">Membrane</location>
    </subcellularLocation>
</comment>
<dbReference type="InterPro" id="IPR003661">
    <property type="entry name" value="HisK_dim/P_dom"/>
</dbReference>
<dbReference type="InterPro" id="IPR004358">
    <property type="entry name" value="Sig_transdc_His_kin-like_C"/>
</dbReference>
<dbReference type="Pfam" id="PF02518">
    <property type="entry name" value="HATPase_c"/>
    <property type="match status" value="1"/>
</dbReference>
<dbReference type="PROSITE" id="PS50109">
    <property type="entry name" value="HIS_KIN"/>
    <property type="match status" value="1"/>
</dbReference>
<evidence type="ECO:0000256" key="1">
    <source>
        <dbReference type="ARBA" id="ARBA00000085"/>
    </source>
</evidence>
<evidence type="ECO:0000313" key="11">
    <source>
        <dbReference type="EMBL" id="GAA6408237.1"/>
    </source>
</evidence>
<evidence type="ECO:0000256" key="9">
    <source>
        <dbReference type="SAM" id="Phobius"/>
    </source>
</evidence>
<dbReference type="InterPro" id="IPR036890">
    <property type="entry name" value="HATPase_C_sf"/>
</dbReference>
<evidence type="ECO:0000256" key="6">
    <source>
        <dbReference type="ARBA" id="ARBA00022777"/>
    </source>
</evidence>
<keyword evidence="9" id="KW-0812">Transmembrane</keyword>
<reference evidence="11 12" key="1">
    <citation type="submission" date="2024-04" db="EMBL/GenBank/DDBJ databases">
        <title>Defined microbial consortia suppress multidrug-resistant proinflammatory Enterobacteriaceae via ecological control.</title>
        <authorList>
            <person name="Furuichi M."/>
            <person name="Kawaguchi T."/>
            <person name="Pust M."/>
            <person name="Yasuma K."/>
            <person name="Plichta D."/>
            <person name="Hasegawa N."/>
            <person name="Ohya T."/>
            <person name="Bhattarai S."/>
            <person name="Sasajima S."/>
            <person name="Aoto Y."/>
            <person name="Tuganbaev T."/>
            <person name="Yaginuma M."/>
            <person name="Ueda M."/>
            <person name="Okahashi N."/>
            <person name="Amafuji K."/>
            <person name="Kiridooshi Y."/>
            <person name="Sugita K."/>
            <person name="Strazar M."/>
            <person name="Skelly A."/>
            <person name="Suda W."/>
            <person name="Hattori M."/>
            <person name="Nakamoto N."/>
            <person name="Caballero S."/>
            <person name="Norman J."/>
            <person name="Olle B."/>
            <person name="Tanoue T."/>
            <person name="Arita M."/>
            <person name="Bucci V."/>
            <person name="Atarashi K."/>
            <person name="Xavier R."/>
            <person name="Honda K."/>
        </authorList>
    </citation>
    <scope>NUCLEOTIDE SEQUENCE [LARGE SCALE GENOMIC DNA]</scope>
    <source>
        <strain evidence="12">k04-0078-D8-1</strain>
    </source>
</reference>
<dbReference type="SUPFAM" id="SSF47384">
    <property type="entry name" value="Homodimeric domain of signal transducing histidine kinase"/>
    <property type="match status" value="1"/>
</dbReference>
<evidence type="ECO:0000256" key="5">
    <source>
        <dbReference type="ARBA" id="ARBA00022679"/>
    </source>
</evidence>
<dbReference type="PANTHER" id="PTHR45453:SF1">
    <property type="entry name" value="PHOSPHATE REGULON SENSOR PROTEIN PHOR"/>
    <property type="match status" value="1"/>
</dbReference>
<keyword evidence="5" id="KW-0808">Transferase</keyword>
<sequence length="376" mass="42396">MISFLGLLAVILLGTLHTAFRWIDTVYTEKQELLGRLILAAPDTTGEYTSIVEGKTEIDPQKALAAGREAEARHGYSGRFTAFPSSIISFLPVPLLTAVFFALLLAFLILYQNKLQSRAELKIFELKDKTTQLKEENNLLRSQIEREAAETKTLVTDISHQLKTPLASLKMCYEIADTSSFTKEEQQSFLMQGKNEVTKLENLTKSLVQLSRLETNMIRLEPVKASLKKTIQGAVSSVYMKAYQKHITLSVNGFRDEEIIQDPRWTQEALVNVLDNAVKYSAPDSAIDIRVDPMVSYFLIEIEDEGIGIPREERGQIFKRFYRGRTSFVQEVDGSGVGLYLTRKILEEQGGSICVKKGKKGSIFQITFPKTQYKTC</sequence>
<dbReference type="Pfam" id="PF00512">
    <property type="entry name" value="HisKA"/>
    <property type="match status" value="1"/>
</dbReference>
<keyword evidence="7" id="KW-0902">Two-component regulatory system</keyword>
<dbReference type="PRINTS" id="PR00344">
    <property type="entry name" value="BCTRLSENSOR"/>
</dbReference>
<evidence type="ECO:0000256" key="2">
    <source>
        <dbReference type="ARBA" id="ARBA00004370"/>
    </source>
</evidence>
<keyword evidence="4" id="KW-0597">Phosphoprotein</keyword>
<evidence type="ECO:0000256" key="7">
    <source>
        <dbReference type="ARBA" id="ARBA00023012"/>
    </source>
</evidence>
<name>A0ABQ0B9V6_9FIRM</name>
<dbReference type="CDD" id="cd00082">
    <property type="entry name" value="HisKA"/>
    <property type="match status" value="1"/>
</dbReference>
<dbReference type="SMART" id="SM00388">
    <property type="entry name" value="HisKA"/>
    <property type="match status" value="1"/>
</dbReference>
<dbReference type="Gene3D" id="1.10.287.130">
    <property type="match status" value="1"/>
</dbReference>
<keyword evidence="12" id="KW-1185">Reference proteome</keyword>
<evidence type="ECO:0000256" key="8">
    <source>
        <dbReference type="SAM" id="Coils"/>
    </source>
</evidence>
<dbReference type="EC" id="2.7.13.3" evidence="3"/>
<keyword evidence="9" id="KW-0472">Membrane</keyword>
<dbReference type="Proteomes" id="UP001600943">
    <property type="component" value="Unassembled WGS sequence"/>
</dbReference>
<keyword evidence="9" id="KW-1133">Transmembrane helix</keyword>
<feature type="transmembrane region" description="Helical" evidence="9">
    <location>
        <begin position="87"/>
        <end position="111"/>
    </location>
</feature>
<dbReference type="PANTHER" id="PTHR45453">
    <property type="entry name" value="PHOSPHATE REGULON SENSOR PROTEIN PHOR"/>
    <property type="match status" value="1"/>
</dbReference>
<accession>A0ABQ0B9V6</accession>
<comment type="catalytic activity">
    <reaction evidence="1">
        <text>ATP + protein L-histidine = ADP + protein N-phospho-L-histidine.</text>
        <dbReference type="EC" id="2.7.13.3"/>
    </reaction>
</comment>
<dbReference type="InterPro" id="IPR050351">
    <property type="entry name" value="BphY/WalK/GraS-like"/>
</dbReference>